<keyword evidence="6" id="KW-0441">Lipid A biosynthesis</keyword>
<dbReference type="GO" id="GO:0005886">
    <property type="term" value="C:plasma membrane"/>
    <property type="evidence" value="ECO:0007669"/>
    <property type="project" value="UniProtKB-SubCell"/>
</dbReference>
<dbReference type="STRING" id="1090615.SAMN04515671_0064"/>
<feature type="transmembrane region" description="Helical" evidence="12">
    <location>
        <begin position="107"/>
        <end position="130"/>
    </location>
</feature>
<dbReference type="EMBL" id="LT629710">
    <property type="protein sequence ID" value="SDO18277.1"/>
    <property type="molecule type" value="Genomic_DNA"/>
</dbReference>
<dbReference type="GO" id="GO:0022857">
    <property type="term" value="F:transmembrane transporter activity"/>
    <property type="evidence" value="ECO:0007669"/>
    <property type="project" value="InterPro"/>
</dbReference>
<keyword evidence="7 12" id="KW-0812">Transmembrane</keyword>
<reference evidence="14 15" key="1">
    <citation type="submission" date="2016-10" db="EMBL/GenBank/DDBJ databases">
        <authorList>
            <person name="de Groot N.N."/>
        </authorList>
    </citation>
    <scope>NUCLEOTIDE SEQUENCE [LARGE SCALE GENOMIC DNA]</scope>
    <source>
        <strain evidence="15">P4-7,KCTC 19426,CECT 7604</strain>
    </source>
</reference>
<dbReference type="GO" id="GO:0009103">
    <property type="term" value="P:lipopolysaccharide biosynthetic process"/>
    <property type="evidence" value="ECO:0007669"/>
    <property type="project" value="UniProtKB-KW"/>
</dbReference>
<keyword evidence="11 12" id="KW-0472">Membrane</keyword>
<name>A0A1H0HGM6_9ACTN</name>
<evidence type="ECO:0000256" key="11">
    <source>
        <dbReference type="ARBA" id="ARBA00023136"/>
    </source>
</evidence>
<proteinExistence type="inferred from homology"/>
<dbReference type="InterPro" id="IPR000620">
    <property type="entry name" value="EamA_dom"/>
</dbReference>
<dbReference type="AlphaFoldDB" id="A0A1H0HGM6"/>
<dbReference type="PANTHER" id="PTHR30561:SF9">
    <property type="entry name" value="4-AMINO-4-DEOXY-L-ARABINOSE-PHOSPHOUNDECAPRENOL FLIPPASE SUBUNIT ARNF-RELATED"/>
    <property type="match status" value="1"/>
</dbReference>
<feature type="transmembrane region" description="Helical" evidence="12">
    <location>
        <begin position="235"/>
        <end position="257"/>
    </location>
</feature>
<feature type="transmembrane region" description="Helical" evidence="12">
    <location>
        <begin position="23"/>
        <end position="44"/>
    </location>
</feature>
<dbReference type="InterPro" id="IPR000390">
    <property type="entry name" value="Small_drug/metabolite_transptr"/>
</dbReference>
<feature type="transmembrane region" description="Helical" evidence="12">
    <location>
        <begin position="264"/>
        <end position="281"/>
    </location>
</feature>
<evidence type="ECO:0000256" key="12">
    <source>
        <dbReference type="SAM" id="Phobius"/>
    </source>
</evidence>
<dbReference type="PANTHER" id="PTHR30561">
    <property type="entry name" value="SMR FAMILY PROTON-DEPENDENT DRUG EFFLUX TRANSPORTER SUGE"/>
    <property type="match status" value="1"/>
</dbReference>
<organism evidence="14 15">
    <name type="scientific">Nakamurella panacisegetis</name>
    <dbReference type="NCBI Taxonomy" id="1090615"/>
    <lineage>
        <taxon>Bacteria</taxon>
        <taxon>Bacillati</taxon>
        <taxon>Actinomycetota</taxon>
        <taxon>Actinomycetes</taxon>
        <taxon>Nakamurellales</taxon>
        <taxon>Nakamurellaceae</taxon>
        <taxon>Nakamurella</taxon>
    </lineage>
</organism>
<dbReference type="SUPFAM" id="SSF103481">
    <property type="entry name" value="Multidrug resistance efflux transporter EmrE"/>
    <property type="match status" value="2"/>
</dbReference>
<feature type="transmembrane region" description="Helical" evidence="12">
    <location>
        <begin position="207"/>
        <end position="229"/>
    </location>
</feature>
<comment type="similarity">
    <text evidence="2">Belongs to the EamA transporter family.</text>
</comment>
<evidence type="ECO:0000256" key="6">
    <source>
        <dbReference type="ARBA" id="ARBA00022556"/>
    </source>
</evidence>
<dbReference type="Pfam" id="PF00892">
    <property type="entry name" value="EamA"/>
    <property type="match status" value="1"/>
</dbReference>
<feature type="transmembrane region" description="Helical" evidence="12">
    <location>
        <begin position="142"/>
        <end position="163"/>
    </location>
</feature>
<gene>
    <name evidence="14" type="ORF">SAMN04515671_0064</name>
</gene>
<evidence type="ECO:0000256" key="8">
    <source>
        <dbReference type="ARBA" id="ARBA00022985"/>
    </source>
</evidence>
<keyword evidence="15" id="KW-1185">Reference proteome</keyword>
<keyword evidence="8" id="KW-0448">Lipopolysaccharide biosynthesis</keyword>
<feature type="transmembrane region" description="Helical" evidence="12">
    <location>
        <begin position="175"/>
        <end position="195"/>
    </location>
</feature>
<evidence type="ECO:0000313" key="14">
    <source>
        <dbReference type="EMBL" id="SDO18277.1"/>
    </source>
</evidence>
<protein>
    <submittedName>
        <fullName evidence="14">EamA-like transporter family protein</fullName>
    </submittedName>
</protein>
<evidence type="ECO:0000256" key="7">
    <source>
        <dbReference type="ARBA" id="ARBA00022692"/>
    </source>
</evidence>
<evidence type="ECO:0000256" key="1">
    <source>
        <dbReference type="ARBA" id="ARBA00004651"/>
    </source>
</evidence>
<dbReference type="InterPro" id="IPR037185">
    <property type="entry name" value="EmrE-like"/>
</dbReference>
<evidence type="ECO:0000313" key="15">
    <source>
        <dbReference type="Proteomes" id="UP000198741"/>
    </source>
</evidence>
<feature type="domain" description="EamA" evidence="13">
    <location>
        <begin position="149"/>
        <end position="279"/>
    </location>
</feature>
<dbReference type="Gene3D" id="1.10.3730.20">
    <property type="match status" value="2"/>
</dbReference>
<accession>A0A1H0HGM6</accession>
<evidence type="ECO:0000256" key="9">
    <source>
        <dbReference type="ARBA" id="ARBA00022989"/>
    </source>
</evidence>
<feature type="transmembrane region" description="Helical" evidence="12">
    <location>
        <begin position="50"/>
        <end position="72"/>
    </location>
</feature>
<evidence type="ECO:0000256" key="10">
    <source>
        <dbReference type="ARBA" id="ARBA00023098"/>
    </source>
</evidence>
<evidence type="ECO:0000259" key="13">
    <source>
        <dbReference type="Pfam" id="PF00892"/>
    </source>
</evidence>
<keyword evidence="5" id="KW-0997">Cell inner membrane</keyword>
<evidence type="ECO:0000256" key="5">
    <source>
        <dbReference type="ARBA" id="ARBA00022519"/>
    </source>
</evidence>
<evidence type="ECO:0000256" key="3">
    <source>
        <dbReference type="ARBA" id="ARBA00022475"/>
    </source>
</evidence>
<dbReference type="Proteomes" id="UP000198741">
    <property type="component" value="Chromosome I"/>
</dbReference>
<keyword evidence="4" id="KW-0444">Lipid biosynthesis</keyword>
<keyword evidence="9 12" id="KW-1133">Transmembrane helix</keyword>
<comment type="subcellular location">
    <subcellularLocation>
        <location evidence="1">Cell membrane</location>
        <topology evidence="1">Multi-pass membrane protein</topology>
    </subcellularLocation>
</comment>
<evidence type="ECO:0000256" key="2">
    <source>
        <dbReference type="ARBA" id="ARBA00007362"/>
    </source>
</evidence>
<keyword evidence="10" id="KW-0443">Lipid metabolism</keyword>
<sequence length="282" mass="29336">MVLAAAVLHVLWNTLVKMSPEGYLATVLIAGGGALACAVALPFLPAIHGAAWINVAGSVIAQTIYYPLVAAAYRAGDMSQTYPLMRGTAPLLVAIVSGPLIGEHLTAGEWLGVALICCGIWGIGAGGFFGRSRSGRSRRRVHLSRATGLALLNAVVIASYTLIDGAGSRASGAPATYTAWIFLFTALPMMGWTLLRRPAVLVAAVRTRWWVGAVGGLANVGAYGLVLWAMTRAPVAAVAALRETSILFATVTAVLVLKEKADRYRIGAAVVIAAGTMVLRLA</sequence>
<keyword evidence="3" id="KW-1003">Cell membrane</keyword>
<evidence type="ECO:0000256" key="4">
    <source>
        <dbReference type="ARBA" id="ARBA00022516"/>
    </source>
</evidence>